<dbReference type="EMBL" id="JACHDS010000001">
    <property type="protein sequence ID" value="MBB6170692.1"/>
    <property type="molecule type" value="Genomic_DNA"/>
</dbReference>
<dbReference type="Gene3D" id="3.20.20.190">
    <property type="entry name" value="Phosphatidylinositol (PI) phosphodiesterase"/>
    <property type="match status" value="1"/>
</dbReference>
<feature type="domain" description="GP-PDE" evidence="3">
    <location>
        <begin position="41"/>
        <end position="291"/>
    </location>
</feature>
<evidence type="ECO:0000313" key="5">
    <source>
        <dbReference type="Proteomes" id="UP000546642"/>
    </source>
</evidence>
<dbReference type="InterPro" id="IPR017946">
    <property type="entry name" value="PLC-like_Pdiesterase_TIM-brl"/>
</dbReference>
<feature type="region of interest" description="Disordered" evidence="1">
    <location>
        <begin position="292"/>
        <end position="312"/>
    </location>
</feature>
<proteinExistence type="predicted"/>
<keyword evidence="4" id="KW-0378">Hydrolase</keyword>
<evidence type="ECO:0000256" key="2">
    <source>
        <dbReference type="SAM" id="SignalP"/>
    </source>
</evidence>
<feature type="signal peptide" evidence="2">
    <location>
        <begin position="1"/>
        <end position="25"/>
    </location>
</feature>
<dbReference type="SUPFAM" id="SSF51695">
    <property type="entry name" value="PLC-like phosphodiesterases"/>
    <property type="match status" value="1"/>
</dbReference>
<protein>
    <submittedName>
        <fullName evidence="4">Glycerophosphoryl diester phosphodiesterase</fullName>
        <ecNumber evidence="4">3.1.4.46</ecNumber>
    </submittedName>
</protein>
<evidence type="ECO:0000313" key="4">
    <source>
        <dbReference type="EMBL" id="MBB6170692.1"/>
    </source>
</evidence>
<dbReference type="PANTHER" id="PTHR46211">
    <property type="entry name" value="GLYCEROPHOSPHORYL DIESTER PHOSPHODIESTERASE"/>
    <property type="match status" value="1"/>
</dbReference>
<dbReference type="PROSITE" id="PS51704">
    <property type="entry name" value="GP_PDE"/>
    <property type="match status" value="1"/>
</dbReference>
<sequence length="312" mass="34893">MIRRLGIVSVATMLALATGGGSAVAAAVPETLERQRAHRPVLDVAHRGASGYAPENTLAAIDKAASLGATTVELDIQRTKDHKLVVIHDTTLRRTTDVAKVFPDRAPYNVGDFTLREIKRLDAGSWFDRSFAGEKVPTLQEALDRLRRHRVNFLLEIKAPVLYPGIEDQIAQTIKSNPYWLVPDGRGGYEKLVIQSFDRDSARRSKERLRSIPHGILGRVAENDLARYSSWADQINPNHTTIDAAYVRRVHAAGMEVHTYTINEPGDMRRAIAMGVDGIISDYPDRLRQVIREQRSDRGPQEEPRERTPLLP</sequence>
<dbReference type="EC" id="3.1.4.46" evidence="4"/>
<dbReference type="AlphaFoldDB" id="A0A7W9YEM1"/>
<dbReference type="PANTHER" id="PTHR46211:SF1">
    <property type="entry name" value="GLYCEROPHOSPHODIESTER PHOSPHODIESTERASE, CYTOPLASMIC"/>
    <property type="match status" value="1"/>
</dbReference>
<dbReference type="GO" id="GO:0006629">
    <property type="term" value="P:lipid metabolic process"/>
    <property type="evidence" value="ECO:0007669"/>
    <property type="project" value="InterPro"/>
</dbReference>
<keyword evidence="5" id="KW-1185">Reference proteome</keyword>
<gene>
    <name evidence="4" type="ORF">HNR23_000752</name>
</gene>
<dbReference type="Proteomes" id="UP000546642">
    <property type="component" value="Unassembled WGS sequence"/>
</dbReference>
<name>A0A7W9YEM1_9ACTN</name>
<evidence type="ECO:0000259" key="3">
    <source>
        <dbReference type="PROSITE" id="PS51704"/>
    </source>
</evidence>
<dbReference type="Pfam" id="PF03009">
    <property type="entry name" value="GDPD"/>
    <property type="match status" value="1"/>
</dbReference>
<feature type="chain" id="PRO_5030511368" evidence="2">
    <location>
        <begin position="26"/>
        <end position="312"/>
    </location>
</feature>
<dbReference type="RefSeq" id="WP_184073503.1">
    <property type="nucleotide sequence ID" value="NZ_JACHDS010000001.1"/>
</dbReference>
<accession>A0A7W9YEM1</accession>
<evidence type="ECO:0000256" key="1">
    <source>
        <dbReference type="SAM" id="MobiDB-lite"/>
    </source>
</evidence>
<keyword evidence="2" id="KW-0732">Signal</keyword>
<comment type="caution">
    <text evidence="4">The sequence shown here is derived from an EMBL/GenBank/DDBJ whole genome shotgun (WGS) entry which is preliminary data.</text>
</comment>
<reference evidence="4 5" key="1">
    <citation type="submission" date="2020-08" db="EMBL/GenBank/DDBJ databases">
        <title>Sequencing the genomes of 1000 actinobacteria strains.</title>
        <authorList>
            <person name="Klenk H.-P."/>
        </authorList>
    </citation>
    <scope>NUCLEOTIDE SEQUENCE [LARGE SCALE GENOMIC DNA]</scope>
    <source>
        <strain evidence="4 5">DSM 46659</strain>
    </source>
</reference>
<dbReference type="InterPro" id="IPR030395">
    <property type="entry name" value="GP_PDE_dom"/>
</dbReference>
<dbReference type="GO" id="GO:0008889">
    <property type="term" value="F:glycerophosphodiester phosphodiesterase activity"/>
    <property type="evidence" value="ECO:0007669"/>
    <property type="project" value="UniProtKB-EC"/>
</dbReference>
<organism evidence="4 5">
    <name type="scientific">Nocardiopsis mwathae</name>
    <dbReference type="NCBI Taxonomy" id="1472723"/>
    <lineage>
        <taxon>Bacteria</taxon>
        <taxon>Bacillati</taxon>
        <taxon>Actinomycetota</taxon>
        <taxon>Actinomycetes</taxon>
        <taxon>Streptosporangiales</taxon>
        <taxon>Nocardiopsidaceae</taxon>
        <taxon>Nocardiopsis</taxon>
    </lineage>
</organism>